<dbReference type="Pfam" id="PF03173">
    <property type="entry name" value="CHB_HEX"/>
    <property type="match status" value="2"/>
</dbReference>
<dbReference type="OrthoDB" id="428480at2759"/>
<dbReference type="InterPro" id="IPR025705">
    <property type="entry name" value="Beta_hexosaminidase_sua/sub"/>
</dbReference>
<dbReference type="InterPro" id="IPR015883">
    <property type="entry name" value="Glyco_hydro_20_cat"/>
</dbReference>
<sequence length="1787" mass="206217">MCDSMRRGILRVVVLLLASFVQGSASRNATSCDWNNPPISPDCPISQAELDYMADNLVVQVSSVDNLKDDGNTHIMRIRLHNNGTRVMRGKAWELFFHSFFMVEPDHLPQKAFIDDDYKVKYRHVTGSLFSISPADGFHDILPNSTRMVEHKAKNWAVSKSDFLPNWYLKADNLEPRLIKSTNSSQFAGDISSAKQWKRFKYDRYNPFTSQDRYERFYTLYAFTNGPSVIPKPKNFFESRSFGEFTVDETWTIGATKGTRKIAKLLSRELDLPIKDLINGRSISLRLIDNNKGPEWYAIESNINAPSIVIFANSQAGLFYGVQTLVSLLDRFKHTRTKSLFPFYLEDEPRFEYRGLRLDVVRHFRSKEEVKRLIDLMSMYKLNKLDLMLSNDEGWRIDIPSFPELVQVGARRCHDIDETECLLPQIGNPISSPPEYYTAEDYIEILQHAKERNVEVIPEINFPGHAYAIKRAIESRFKNSNRTLWSPPEEAPISAQMFKDNMLNPCSDMTYEILKTVLNQIAAYHMQAGTPLKHFHTGGDDNYSMDRWVNSEDCVKRNMRSAQAIQNMFDDRVSRLIEGVGANVSGFADGFMNEERAPQDPRLFRTPEVTAHYWNNDFTADFSNVYQLANAGYKVVLGPVSHLYFDHPYEPNPEENGLYWATRFTDTRKVFSFEPENIYRAIQVKKTGEPIDQKELCGRYSERCPPIQRPENIKGMEGSIYGELIRSQDMMDYMLFPRLLGLAERAWHKGAWEDMEEDNKRKIAMNDDWQRFARIVGSKELKRLDDLGVMYRISPAGAKSDGIKRMYTNTEFPNQVVEYSTNSGEKWRIVPKDWLMKSYNSRILVRAVPKVGRIKANTDHLTERMEYSVNQGKTWRLVPDTWPIASYNPILLRTRSADGKRLSRETEFDPRGINPIPNQADVEKIAKSLHVTYELEDNLVDQENSFLFRVTLHNTGNETLKYGNYSIYMYNIRLLQPHQSPYPNGYKLHDCSLWLHHVGGSLYRLDPEQPDFKIPPGQSLSCLISGKYWQVSRTDSMPNWFVGAEGMDPVVIGNTVSEDLNYVSKFDTSNKWKRYPDDQYNPYSPPTRYGIHKDIADRGLAIKPLIPSPKKLLIDRNKAVLIGGRSNRLWAIQSDGNFPTAARDLADHFRLQINANRPRGSYVIQLEKTEEIRNKEGYSIDVDPISNKITLKSRDDPGMFYAVQTIKALAEEEGDVFVLPEVNGYDEPRFPYRGMHLDVARNFQPKEEVMKLLELMAKYKLNKLHLHLTDDEGWRIEVPELPELTQIGSQRCFDLEEEECILPQIGSAPLRPNTGTGYYTAEDYRDILRYAADRHIEIIPEVNTPGHSRAAIVAMENRYKRFMKSENEEEAKRFLLSDMDDTSYFLSRQTYKNNVMSPCLPTTFDFLEVVAQTLYVMHQDIQPLQTMHFGGPGGEDLSSNVWNNSKACQELMDTLGFNIADDLKSHFVDSLAQKLPPEVTLAVWEDALLDEKRPLYRFGKNLGNREVIGYAWNNIWEHGNGDNAHILANNDYKVVISHATDLFFDHPSEPDPEERGYYWATRFTNTRKVFGFTPARLLDNAQLSGKGIPLTREDICPEFGCVELTEPSNVIGMQGQLWTETMRYPDQLEYMAAPRILALAERAWHKADWEDIDDKITRDRARDRDWEEFANTLAYRELAKLDKMNFRYRIPPPGAEIKNQVLHTNSEIPGLPIEISLDNKRTWRRLNGELPVTDNKLIHLRTTSPDGRRYSRIVTVTPAISSADENSVYRMNFLDRFLKYLGRSLIQ</sequence>
<feature type="domain" description="Chitobiase/beta-hexosaminidases N-terminal" evidence="9">
    <location>
        <begin position="927"/>
        <end position="1087"/>
    </location>
</feature>
<dbReference type="Proteomes" id="UP000694844">
    <property type="component" value="Chromosome 9"/>
</dbReference>
<dbReference type="SMART" id="SM01081">
    <property type="entry name" value="CHB_HEX"/>
    <property type="match status" value="2"/>
</dbReference>
<evidence type="ECO:0000256" key="4">
    <source>
        <dbReference type="ARBA" id="ARBA00022801"/>
    </source>
</evidence>
<dbReference type="SUPFAM" id="SSF51445">
    <property type="entry name" value="(Trans)glycosidases"/>
    <property type="match status" value="2"/>
</dbReference>
<evidence type="ECO:0000256" key="5">
    <source>
        <dbReference type="ARBA" id="ARBA00023295"/>
    </source>
</evidence>
<keyword evidence="4" id="KW-0378">Hydrolase</keyword>
<evidence type="ECO:0000313" key="10">
    <source>
        <dbReference type="Proteomes" id="UP000694844"/>
    </source>
</evidence>
<evidence type="ECO:0000256" key="7">
    <source>
        <dbReference type="ARBA" id="ARBA00033000"/>
    </source>
</evidence>
<gene>
    <name evidence="11" type="primary">LOC111111335</name>
</gene>
<reference evidence="11" key="1">
    <citation type="submission" date="2025-08" db="UniProtKB">
        <authorList>
            <consortium name="RefSeq"/>
        </authorList>
    </citation>
    <scope>IDENTIFICATION</scope>
    <source>
        <tissue evidence="11">Whole sample</tissue>
    </source>
</reference>
<dbReference type="Gene3D" id="3.30.379.10">
    <property type="entry name" value="Chitobiase/beta-hexosaminidase domain 2-like"/>
    <property type="match status" value="2"/>
</dbReference>
<dbReference type="InterPro" id="IPR013783">
    <property type="entry name" value="Ig-like_fold"/>
</dbReference>
<dbReference type="InterPro" id="IPR029018">
    <property type="entry name" value="Hex-like_dom2"/>
</dbReference>
<dbReference type="InterPro" id="IPR014756">
    <property type="entry name" value="Ig_E-set"/>
</dbReference>
<dbReference type="InterPro" id="IPR008965">
    <property type="entry name" value="CBM2/CBM3_carb-bd_dom_sf"/>
</dbReference>
<dbReference type="InterPro" id="IPR012291">
    <property type="entry name" value="CBM2_carb-bd_dom_sf"/>
</dbReference>
<comment type="catalytic activity">
    <reaction evidence="1">
        <text>Hydrolysis of terminal non-reducing N-acetyl-D-hexosamine residues in N-acetyl-beta-D-hexosaminides.</text>
        <dbReference type="EC" id="3.2.1.52"/>
    </reaction>
</comment>
<evidence type="ECO:0000313" key="11">
    <source>
        <dbReference type="RefSeq" id="XP_022303959.1"/>
    </source>
</evidence>
<dbReference type="SUPFAM" id="SSF55545">
    <property type="entry name" value="beta-N-acetylhexosaminidase-like domain"/>
    <property type="match status" value="2"/>
</dbReference>
<dbReference type="RefSeq" id="XP_022303959.1">
    <property type="nucleotide sequence ID" value="XM_022448251.1"/>
</dbReference>
<dbReference type="CDD" id="cd02847">
    <property type="entry name" value="E_set_Chitobiase_C"/>
    <property type="match status" value="1"/>
</dbReference>
<dbReference type="GO" id="GO:0004563">
    <property type="term" value="F:beta-N-acetylhexosaminidase activity"/>
    <property type="evidence" value="ECO:0007669"/>
    <property type="project" value="UniProtKB-EC"/>
</dbReference>
<dbReference type="EC" id="3.2.1.52" evidence="3"/>
<dbReference type="Pfam" id="PF02838">
    <property type="entry name" value="Glyco_hydro_20b"/>
    <property type="match status" value="2"/>
</dbReference>
<dbReference type="PANTHER" id="PTHR22600">
    <property type="entry name" value="BETA-HEXOSAMINIDASE"/>
    <property type="match status" value="1"/>
</dbReference>
<dbReference type="Gene3D" id="2.60.40.290">
    <property type="match status" value="2"/>
</dbReference>
<dbReference type="InterPro" id="IPR004866">
    <property type="entry name" value="CHB/HEX_N_dom"/>
</dbReference>
<dbReference type="SUPFAM" id="SSF81296">
    <property type="entry name" value="E set domains"/>
    <property type="match status" value="2"/>
</dbReference>
<dbReference type="Gene3D" id="3.20.20.80">
    <property type="entry name" value="Glycosidases"/>
    <property type="match status" value="2"/>
</dbReference>
<organism evidence="10 11">
    <name type="scientific">Crassostrea virginica</name>
    <name type="common">Eastern oyster</name>
    <dbReference type="NCBI Taxonomy" id="6565"/>
    <lineage>
        <taxon>Eukaryota</taxon>
        <taxon>Metazoa</taxon>
        <taxon>Spiralia</taxon>
        <taxon>Lophotrochozoa</taxon>
        <taxon>Mollusca</taxon>
        <taxon>Bivalvia</taxon>
        <taxon>Autobranchia</taxon>
        <taxon>Pteriomorphia</taxon>
        <taxon>Ostreida</taxon>
        <taxon>Ostreoidea</taxon>
        <taxon>Ostreidae</taxon>
        <taxon>Crassostrea</taxon>
    </lineage>
</organism>
<keyword evidence="10" id="KW-1185">Reference proteome</keyword>
<dbReference type="Pfam" id="PF00728">
    <property type="entry name" value="Glyco_hydro_20"/>
    <property type="match status" value="2"/>
</dbReference>
<name>A0A8B8BM92_CRAVI</name>
<keyword evidence="8" id="KW-0732">Signal</keyword>
<evidence type="ECO:0000256" key="6">
    <source>
        <dbReference type="ARBA" id="ARBA00030512"/>
    </source>
</evidence>
<evidence type="ECO:0000256" key="3">
    <source>
        <dbReference type="ARBA" id="ARBA00012663"/>
    </source>
</evidence>
<dbReference type="InterPro" id="IPR004867">
    <property type="entry name" value="CHB_C_dom"/>
</dbReference>
<evidence type="ECO:0000259" key="9">
    <source>
        <dbReference type="SMART" id="SM01081"/>
    </source>
</evidence>
<dbReference type="KEGG" id="cvn:111111335"/>
<dbReference type="GO" id="GO:0016020">
    <property type="term" value="C:membrane"/>
    <property type="evidence" value="ECO:0007669"/>
    <property type="project" value="TreeGrafter"/>
</dbReference>
<accession>A0A8B8BM92</accession>
<dbReference type="GO" id="GO:0005975">
    <property type="term" value="P:carbohydrate metabolic process"/>
    <property type="evidence" value="ECO:0007669"/>
    <property type="project" value="InterPro"/>
</dbReference>
<dbReference type="Gene3D" id="2.60.40.10">
    <property type="entry name" value="Immunoglobulins"/>
    <property type="match status" value="3"/>
</dbReference>
<evidence type="ECO:0000256" key="2">
    <source>
        <dbReference type="ARBA" id="ARBA00006285"/>
    </source>
</evidence>
<evidence type="ECO:0000256" key="8">
    <source>
        <dbReference type="SAM" id="SignalP"/>
    </source>
</evidence>
<feature type="domain" description="Chitobiase/beta-hexosaminidases N-terminal" evidence="9">
    <location>
        <begin position="55"/>
        <end position="212"/>
    </location>
</feature>
<comment type="similarity">
    <text evidence="2">Belongs to the glycosyl hydrolase 20 family.</text>
</comment>
<dbReference type="InterPro" id="IPR017853">
    <property type="entry name" value="GH"/>
</dbReference>
<proteinExistence type="inferred from homology"/>
<dbReference type="GO" id="GO:0030247">
    <property type="term" value="F:polysaccharide binding"/>
    <property type="evidence" value="ECO:0007669"/>
    <property type="project" value="InterPro"/>
</dbReference>
<feature type="signal peptide" evidence="8">
    <location>
        <begin position="1"/>
        <end position="25"/>
    </location>
</feature>
<evidence type="ECO:0000256" key="1">
    <source>
        <dbReference type="ARBA" id="ARBA00001231"/>
    </source>
</evidence>
<protein>
    <recommendedName>
        <fullName evidence="3">beta-N-acetylhexosaminidase</fullName>
        <ecNumber evidence="3">3.2.1.52</ecNumber>
    </recommendedName>
    <alternativeName>
        <fullName evidence="6">Beta-N-acetylhexosaminidase</fullName>
    </alternativeName>
    <alternativeName>
        <fullName evidence="7">N-acetyl-beta-glucosaminidase</fullName>
    </alternativeName>
</protein>
<feature type="chain" id="PRO_5034989458" description="beta-N-acetylhexosaminidase" evidence="8">
    <location>
        <begin position="26"/>
        <end position="1787"/>
    </location>
</feature>
<dbReference type="GO" id="GO:0030203">
    <property type="term" value="P:glycosaminoglycan metabolic process"/>
    <property type="evidence" value="ECO:0007669"/>
    <property type="project" value="TreeGrafter"/>
</dbReference>
<dbReference type="SUPFAM" id="SSF49384">
    <property type="entry name" value="Carbohydrate-binding domain"/>
    <property type="match status" value="2"/>
</dbReference>
<dbReference type="Pfam" id="PF03174">
    <property type="entry name" value="CHB_HEX_C"/>
    <property type="match status" value="2"/>
</dbReference>
<dbReference type="GeneID" id="111111335"/>
<dbReference type="PANTHER" id="PTHR22600:SF57">
    <property type="entry name" value="BETA-N-ACETYLHEXOSAMINIDASE"/>
    <property type="match status" value="1"/>
</dbReference>
<dbReference type="PRINTS" id="PR00738">
    <property type="entry name" value="GLHYDRLASE20"/>
</dbReference>
<keyword evidence="5" id="KW-0326">Glycosidase</keyword>
<dbReference type="InterPro" id="IPR015882">
    <property type="entry name" value="HEX_bac_N"/>
</dbReference>